<dbReference type="AlphaFoldDB" id="A0A166KQT1"/>
<gene>
    <name evidence="1" type="ORF">FIBSPDRAFT_859721</name>
</gene>
<dbReference type="OrthoDB" id="8249012at2759"/>
<dbReference type="Gene3D" id="2.60.120.330">
    <property type="entry name" value="B-lactam Antibiotic, Isopenicillin N Synthase, Chain"/>
    <property type="match status" value="1"/>
</dbReference>
<dbReference type="InterPro" id="IPR027443">
    <property type="entry name" value="IPNS-like_sf"/>
</dbReference>
<dbReference type="SUPFAM" id="SSF51197">
    <property type="entry name" value="Clavaminate synthase-like"/>
    <property type="match status" value="1"/>
</dbReference>
<evidence type="ECO:0000313" key="2">
    <source>
        <dbReference type="Proteomes" id="UP000076532"/>
    </source>
</evidence>
<dbReference type="Proteomes" id="UP000076532">
    <property type="component" value="Unassembled WGS sequence"/>
</dbReference>
<protein>
    <submittedName>
        <fullName evidence="1">DUF1479-domain-containing protein</fullName>
    </submittedName>
</protein>
<reference evidence="1 2" key="1">
    <citation type="journal article" date="2016" name="Mol. Biol. Evol.">
        <title>Comparative Genomics of Early-Diverging Mushroom-Forming Fungi Provides Insights into the Origins of Lignocellulose Decay Capabilities.</title>
        <authorList>
            <person name="Nagy L.G."/>
            <person name="Riley R."/>
            <person name="Tritt A."/>
            <person name="Adam C."/>
            <person name="Daum C."/>
            <person name="Floudas D."/>
            <person name="Sun H."/>
            <person name="Yadav J.S."/>
            <person name="Pangilinan J."/>
            <person name="Larsson K.H."/>
            <person name="Matsuura K."/>
            <person name="Barry K."/>
            <person name="Labutti K."/>
            <person name="Kuo R."/>
            <person name="Ohm R.A."/>
            <person name="Bhattacharya S.S."/>
            <person name="Shirouzu T."/>
            <person name="Yoshinaga Y."/>
            <person name="Martin F.M."/>
            <person name="Grigoriev I.V."/>
            <person name="Hibbett D.S."/>
        </authorList>
    </citation>
    <scope>NUCLEOTIDE SEQUENCE [LARGE SCALE GENOMIC DNA]</scope>
    <source>
        <strain evidence="1 2">CBS 109695</strain>
    </source>
</reference>
<dbReference type="InterPro" id="IPR010856">
    <property type="entry name" value="Gig2-like"/>
</dbReference>
<dbReference type="PANTHER" id="PTHR30613:SF1">
    <property type="entry name" value="DUF1479 DOMAIN PROTEIN (AFU_ORTHOLOGUE AFUA_5G09280)"/>
    <property type="match status" value="1"/>
</dbReference>
<sequence>MAPPFHSDKPLDSRFADLKREIAESYPDFQERATNAWTEVLEALEQRTSEIISAGPKYIPQVDFKDLQSLTAEQLASIKRKGCLVIRNVVDDAQATEWKTALDEFVQNNPTADGFPEGNKQFFNLYWTKPQVVARTHPNVLAASAWLNGLYHVKSGKALEGVDLSVSLSYADRFRMRQPGGFWDAHPPHIDGGGIERWEDPAFRAAYGDILAGATWKEHDAYDIEARLNAKTSLYGRPDQATCFRTFQGWLAMTEISPGNGTLRLFPDIVLSNAYLILRPFFRPVAPALSESLDAKDWKFDISTSEFPGMFPADIGYIGPHPEPGLHPHMRLDKAMTSVPTVQPGDMVFWHCDMVHAVEPEHTGSEDSAVMYIGATPKIPSNTAYVEKQRPCFVAAGPPPDYAKGKSEAGFVGIGTEADIVDSAGKVAMGFA</sequence>
<dbReference type="Pfam" id="PF07350">
    <property type="entry name" value="Gig2-like"/>
    <property type="match status" value="1"/>
</dbReference>
<dbReference type="EMBL" id="KV417541">
    <property type="protein sequence ID" value="KZP22162.1"/>
    <property type="molecule type" value="Genomic_DNA"/>
</dbReference>
<name>A0A166KQT1_9AGAM</name>
<dbReference type="STRING" id="436010.A0A166KQT1"/>
<keyword evidence="2" id="KW-1185">Reference proteome</keyword>
<dbReference type="PANTHER" id="PTHR30613">
    <property type="entry name" value="UNCHARACTERIZED PROTEIN YBIU-RELATED"/>
    <property type="match status" value="1"/>
</dbReference>
<accession>A0A166KQT1</accession>
<organism evidence="1 2">
    <name type="scientific">Athelia psychrophila</name>
    <dbReference type="NCBI Taxonomy" id="1759441"/>
    <lineage>
        <taxon>Eukaryota</taxon>
        <taxon>Fungi</taxon>
        <taxon>Dikarya</taxon>
        <taxon>Basidiomycota</taxon>
        <taxon>Agaricomycotina</taxon>
        <taxon>Agaricomycetes</taxon>
        <taxon>Agaricomycetidae</taxon>
        <taxon>Atheliales</taxon>
        <taxon>Atheliaceae</taxon>
        <taxon>Athelia</taxon>
    </lineage>
</organism>
<proteinExistence type="predicted"/>
<evidence type="ECO:0000313" key="1">
    <source>
        <dbReference type="EMBL" id="KZP22162.1"/>
    </source>
</evidence>